<comment type="caution">
    <text evidence="1">The sequence shown here is derived from an EMBL/GenBank/DDBJ whole genome shotgun (WGS) entry which is preliminary data.</text>
</comment>
<dbReference type="AlphaFoldDB" id="A0A9D4IEV8"/>
<reference evidence="1" key="1">
    <citation type="journal article" date="2019" name="bioRxiv">
        <title>The Genome of the Zebra Mussel, Dreissena polymorpha: A Resource for Invasive Species Research.</title>
        <authorList>
            <person name="McCartney M.A."/>
            <person name="Auch B."/>
            <person name="Kono T."/>
            <person name="Mallez S."/>
            <person name="Zhang Y."/>
            <person name="Obille A."/>
            <person name="Becker A."/>
            <person name="Abrahante J.E."/>
            <person name="Garbe J."/>
            <person name="Badalamenti J.P."/>
            <person name="Herman A."/>
            <person name="Mangelson H."/>
            <person name="Liachko I."/>
            <person name="Sullivan S."/>
            <person name="Sone E.D."/>
            <person name="Koren S."/>
            <person name="Silverstein K.A.T."/>
            <person name="Beckman K.B."/>
            <person name="Gohl D.M."/>
        </authorList>
    </citation>
    <scope>NUCLEOTIDE SEQUENCE</scope>
    <source>
        <strain evidence="1">Duluth1</strain>
        <tissue evidence="1">Whole animal</tissue>
    </source>
</reference>
<accession>A0A9D4IEV8</accession>
<dbReference type="Proteomes" id="UP000828390">
    <property type="component" value="Unassembled WGS sequence"/>
</dbReference>
<gene>
    <name evidence="1" type="ORF">DPMN_171114</name>
</gene>
<protein>
    <submittedName>
        <fullName evidence="1">Uncharacterized protein</fullName>
    </submittedName>
</protein>
<reference evidence="1" key="2">
    <citation type="submission" date="2020-11" db="EMBL/GenBank/DDBJ databases">
        <authorList>
            <person name="McCartney M.A."/>
            <person name="Auch B."/>
            <person name="Kono T."/>
            <person name="Mallez S."/>
            <person name="Becker A."/>
            <person name="Gohl D.M."/>
            <person name="Silverstein K.A.T."/>
            <person name="Koren S."/>
            <person name="Bechman K.B."/>
            <person name="Herman A."/>
            <person name="Abrahante J.E."/>
            <person name="Garbe J."/>
        </authorList>
    </citation>
    <scope>NUCLEOTIDE SEQUENCE</scope>
    <source>
        <strain evidence="1">Duluth1</strain>
        <tissue evidence="1">Whole animal</tissue>
    </source>
</reference>
<dbReference type="EMBL" id="JAIWYP010000009">
    <property type="protein sequence ID" value="KAH3769837.1"/>
    <property type="molecule type" value="Genomic_DNA"/>
</dbReference>
<proteinExistence type="predicted"/>
<keyword evidence="2" id="KW-1185">Reference proteome</keyword>
<name>A0A9D4IEV8_DREPO</name>
<evidence type="ECO:0000313" key="2">
    <source>
        <dbReference type="Proteomes" id="UP000828390"/>
    </source>
</evidence>
<sequence length="55" mass="5950">MVLTTLECTGTLNTDEKTSQVAMNKMNQSVVLAGLCLTKTKSTIRFPNTPNAMMA</sequence>
<evidence type="ECO:0000313" key="1">
    <source>
        <dbReference type="EMBL" id="KAH3769837.1"/>
    </source>
</evidence>
<organism evidence="1 2">
    <name type="scientific">Dreissena polymorpha</name>
    <name type="common">Zebra mussel</name>
    <name type="synonym">Mytilus polymorpha</name>
    <dbReference type="NCBI Taxonomy" id="45954"/>
    <lineage>
        <taxon>Eukaryota</taxon>
        <taxon>Metazoa</taxon>
        <taxon>Spiralia</taxon>
        <taxon>Lophotrochozoa</taxon>
        <taxon>Mollusca</taxon>
        <taxon>Bivalvia</taxon>
        <taxon>Autobranchia</taxon>
        <taxon>Heteroconchia</taxon>
        <taxon>Euheterodonta</taxon>
        <taxon>Imparidentia</taxon>
        <taxon>Neoheterodontei</taxon>
        <taxon>Myida</taxon>
        <taxon>Dreissenoidea</taxon>
        <taxon>Dreissenidae</taxon>
        <taxon>Dreissena</taxon>
    </lineage>
</organism>